<evidence type="ECO:0000256" key="3">
    <source>
        <dbReference type="ARBA" id="ARBA00023163"/>
    </source>
</evidence>
<feature type="transmembrane region" description="Helical" evidence="4">
    <location>
        <begin position="12"/>
        <end position="36"/>
    </location>
</feature>
<dbReference type="GO" id="GO:0003700">
    <property type="term" value="F:DNA-binding transcription factor activity"/>
    <property type="evidence" value="ECO:0007669"/>
    <property type="project" value="InterPro"/>
</dbReference>
<keyword evidence="4" id="KW-0812">Transmembrane</keyword>
<dbReference type="InterPro" id="IPR009057">
    <property type="entry name" value="Homeodomain-like_sf"/>
</dbReference>
<evidence type="ECO:0000256" key="1">
    <source>
        <dbReference type="ARBA" id="ARBA00023015"/>
    </source>
</evidence>
<evidence type="ECO:0000313" key="7">
    <source>
        <dbReference type="Proteomes" id="UP000008457"/>
    </source>
</evidence>
<proteinExistence type="predicted"/>
<feature type="transmembrane region" description="Helical" evidence="4">
    <location>
        <begin position="303"/>
        <end position="324"/>
    </location>
</feature>
<evidence type="ECO:0000256" key="2">
    <source>
        <dbReference type="ARBA" id="ARBA00023125"/>
    </source>
</evidence>
<dbReference type="Proteomes" id="UP000008457">
    <property type="component" value="Chromosome"/>
</dbReference>
<dbReference type="SUPFAM" id="SSF46689">
    <property type="entry name" value="Homeodomain-like"/>
    <property type="match status" value="1"/>
</dbReference>
<keyword evidence="2" id="KW-0238">DNA-binding</keyword>
<organism evidence="6 7">
    <name type="scientific">Mahella australiensis (strain DSM 15567 / CIP 107919 / 50-1 BON)</name>
    <dbReference type="NCBI Taxonomy" id="697281"/>
    <lineage>
        <taxon>Bacteria</taxon>
        <taxon>Bacillati</taxon>
        <taxon>Bacillota</taxon>
        <taxon>Clostridia</taxon>
        <taxon>Thermoanaerobacterales</taxon>
        <taxon>Thermoanaerobacterales Family IV. Incertae Sedis</taxon>
        <taxon>Mahella</taxon>
    </lineage>
</organism>
<keyword evidence="4" id="KW-0472">Membrane</keyword>
<feature type="domain" description="HTH araC/xylS-type" evidence="5">
    <location>
        <begin position="664"/>
        <end position="762"/>
    </location>
</feature>
<dbReference type="STRING" id="697281.Mahau_1685"/>
<keyword evidence="1" id="KW-0805">Transcription regulation</keyword>
<dbReference type="Pfam" id="PF12833">
    <property type="entry name" value="HTH_18"/>
    <property type="match status" value="1"/>
</dbReference>
<dbReference type="eggNOG" id="COG2207">
    <property type="taxonomic scope" value="Bacteria"/>
</dbReference>
<sequence>MNMGLKKRRASKVFIGFFISYIIILFIPITTGSIIYNRAISALTEQNAKYDNAMLLQLRDTLDGRIDQMNQIITEVSLNNAVKGFLYVSNPSNSFDRYNAVQLIKDLAAYKNVSNSIDDFYVYFSASDVILTPDGKYDPEMFYRVGYCYQNLGPDYWYDNVLKKRFVKSDFIYPTMQSSSNSDRKYLTYIRTVPLDNSSGNYANIVQLISVQKLQQMLKEIAETSKSDLYIIDDNNRIVVSNDNSELSLDVLNDVKSDNGIFYKTINNKEVAFSYIASRQIGWRYVVAIPSDVYLAPVQDIKYMTVVIIAICLVLGIIIAYFMAYRDYNPIKKIIQQLMVHADKNNIANIRDEYDFIERTAISSIINEQQMRHQLDARMPILRSEFLKRLLVGKDVNYDVIKDSLEFYNLHFDDNKFLVCIIHIDDYSKFAISSELEKELALAKFIITNIAEEVLAPYGKCYIMESDERTIDVIINMKDAVLDEIIAELKKVQGIIQGEFSILFSAYIGGIVYNIKEIKNSYAQAVTVMNYKIAMGYGVIADYSQIEERNKKEYYYYPLEVESKLINYVKAGDAQKALALLDETLKENFQKRKLPYELLQCLFFDIMSTGIKIMNEIGLEQLPMESLCKCDTVEQMHQELKGIFTKICEHINANKKSHNEELREIILDLVGKDYRNNKLGLSYLANKIGISEAYLSHFFKEQTGINLSDYINQVRLKHAKEILKQGCTLSETAQNVGYTNDLALIRAFKKYEGITPGKFKDTMSDNP</sequence>
<dbReference type="Gene3D" id="3.30.450.20">
    <property type="entry name" value="PAS domain"/>
    <property type="match status" value="1"/>
</dbReference>
<dbReference type="PROSITE" id="PS00041">
    <property type="entry name" value="HTH_ARAC_FAMILY_1"/>
    <property type="match status" value="1"/>
</dbReference>
<dbReference type="GO" id="GO:0043565">
    <property type="term" value="F:sequence-specific DNA binding"/>
    <property type="evidence" value="ECO:0007669"/>
    <property type="project" value="InterPro"/>
</dbReference>
<dbReference type="PROSITE" id="PS01124">
    <property type="entry name" value="HTH_ARAC_FAMILY_2"/>
    <property type="match status" value="1"/>
</dbReference>
<dbReference type="SMART" id="SM00342">
    <property type="entry name" value="HTH_ARAC"/>
    <property type="match status" value="1"/>
</dbReference>
<name>F3ZZP0_MAHA5</name>
<keyword evidence="4" id="KW-1133">Transmembrane helix</keyword>
<reference evidence="6 7" key="2">
    <citation type="journal article" date="2011" name="Stand. Genomic Sci.">
        <title>Complete genome sequence of Mahella australiensis type strain (50-1 BON).</title>
        <authorList>
            <person name="Sikorski J."/>
            <person name="Teshima H."/>
            <person name="Nolan M."/>
            <person name="Lucas S."/>
            <person name="Hammon N."/>
            <person name="Deshpande S."/>
            <person name="Cheng J.F."/>
            <person name="Pitluck S."/>
            <person name="Liolios K."/>
            <person name="Pagani I."/>
            <person name="Ivanova N."/>
            <person name="Huntemann M."/>
            <person name="Mavromatis K."/>
            <person name="Ovchinikova G."/>
            <person name="Pati A."/>
            <person name="Tapia R."/>
            <person name="Han C."/>
            <person name="Goodwin L."/>
            <person name="Chen A."/>
            <person name="Palaniappan K."/>
            <person name="Land M."/>
            <person name="Hauser L."/>
            <person name="Ngatchou-Djao O.D."/>
            <person name="Rohde M."/>
            <person name="Pukall R."/>
            <person name="Spring S."/>
            <person name="Abt B."/>
            <person name="Goker M."/>
            <person name="Detter J.C."/>
            <person name="Woyke T."/>
            <person name="Bristow J."/>
            <person name="Markowitz V."/>
            <person name="Hugenholtz P."/>
            <person name="Eisen J.A."/>
            <person name="Kyrpides N.C."/>
            <person name="Klenk H.P."/>
            <person name="Lapidus A."/>
        </authorList>
    </citation>
    <scope>NUCLEOTIDE SEQUENCE [LARGE SCALE GENOMIC DNA]</scope>
    <source>
        <strain evidence="7">DSM 15567 / CIP 107919 / 50-1 BON</strain>
    </source>
</reference>
<dbReference type="InterPro" id="IPR018060">
    <property type="entry name" value="HTH_AraC"/>
</dbReference>
<dbReference type="EMBL" id="CP002360">
    <property type="protein sequence ID" value="AEE96866.1"/>
    <property type="molecule type" value="Genomic_DNA"/>
</dbReference>
<evidence type="ECO:0000259" key="5">
    <source>
        <dbReference type="PROSITE" id="PS01124"/>
    </source>
</evidence>
<dbReference type="HOGENOM" id="CLU_019175_1_0_9"/>
<gene>
    <name evidence="6" type="ordered locus">Mahau_1685</name>
</gene>
<protein>
    <submittedName>
        <fullName evidence="6">Transcriptional regulator, AraC family</fullName>
    </submittedName>
</protein>
<dbReference type="PANTHER" id="PTHR43280">
    <property type="entry name" value="ARAC-FAMILY TRANSCRIPTIONAL REGULATOR"/>
    <property type="match status" value="1"/>
</dbReference>
<reference evidence="7" key="1">
    <citation type="submission" date="2010-11" db="EMBL/GenBank/DDBJ databases">
        <title>The complete genome of Mahella australiensis DSM 15567.</title>
        <authorList>
            <consortium name="US DOE Joint Genome Institute (JGI-PGF)"/>
            <person name="Lucas S."/>
            <person name="Copeland A."/>
            <person name="Lapidus A."/>
            <person name="Bruce D."/>
            <person name="Goodwin L."/>
            <person name="Pitluck S."/>
            <person name="Kyrpides N."/>
            <person name="Mavromatis K."/>
            <person name="Pagani I."/>
            <person name="Ivanova N."/>
            <person name="Teshima H."/>
            <person name="Brettin T."/>
            <person name="Detter J.C."/>
            <person name="Han C."/>
            <person name="Tapia R."/>
            <person name="Land M."/>
            <person name="Hauser L."/>
            <person name="Markowitz V."/>
            <person name="Cheng J.-F."/>
            <person name="Hugenholtz P."/>
            <person name="Woyke T."/>
            <person name="Wu D."/>
            <person name="Spring S."/>
            <person name="Pukall R."/>
            <person name="Steenblock K."/>
            <person name="Schneider S."/>
            <person name="Klenk H.-P."/>
            <person name="Eisen J.A."/>
        </authorList>
    </citation>
    <scope>NUCLEOTIDE SEQUENCE [LARGE SCALE GENOMIC DNA]</scope>
    <source>
        <strain evidence="7">DSM 15567 / CIP 107919 / 50-1 BON</strain>
    </source>
</reference>
<keyword evidence="3" id="KW-0804">Transcription</keyword>
<accession>F3ZZP0</accession>
<keyword evidence="7" id="KW-1185">Reference proteome</keyword>
<dbReference type="KEGG" id="mas:Mahau_1685"/>
<evidence type="ECO:0000313" key="6">
    <source>
        <dbReference type="EMBL" id="AEE96866.1"/>
    </source>
</evidence>
<dbReference type="AlphaFoldDB" id="F3ZZP0"/>
<dbReference type="Gene3D" id="1.10.10.60">
    <property type="entry name" value="Homeodomain-like"/>
    <property type="match status" value="2"/>
</dbReference>
<dbReference type="PANTHER" id="PTHR43280:SF2">
    <property type="entry name" value="HTH-TYPE TRANSCRIPTIONAL REGULATOR EXSA"/>
    <property type="match status" value="1"/>
</dbReference>
<evidence type="ECO:0000256" key="4">
    <source>
        <dbReference type="SAM" id="Phobius"/>
    </source>
</evidence>
<dbReference type="InterPro" id="IPR018062">
    <property type="entry name" value="HTH_AraC-typ_CS"/>
</dbReference>